<dbReference type="PROSITE" id="PS00139">
    <property type="entry name" value="THIOL_PROTEASE_CYS"/>
    <property type="match status" value="1"/>
</dbReference>
<protein>
    <recommendedName>
        <fullName evidence="3 9">Cysteine proteinase 1, mitochondrial</fullName>
        <ecNumber evidence="2 9">3.4.22.40</ecNumber>
    </recommendedName>
</protein>
<evidence type="ECO:0000313" key="11">
    <source>
        <dbReference type="EMBL" id="CAH2355209.1"/>
    </source>
</evidence>
<dbReference type="InterPro" id="IPR004134">
    <property type="entry name" value="Peptidase_C1B"/>
</dbReference>
<reference evidence="11" key="1">
    <citation type="submission" date="2022-03" db="EMBL/GenBank/DDBJ databases">
        <authorList>
            <person name="Legras J.-L."/>
            <person name="Devillers H."/>
            <person name="Grondin C."/>
        </authorList>
    </citation>
    <scope>NUCLEOTIDE SEQUENCE</scope>
    <source>
        <strain evidence="11">CLIB 1423</strain>
    </source>
</reference>
<evidence type="ECO:0000256" key="2">
    <source>
        <dbReference type="ARBA" id="ARBA00012465"/>
    </source>
</evidence>
<dbReference type="EC" id="3.4.22.40" evidence="2 9"/>
<dbReference type="EMBL" id="CAKXYY010000023">
    <property type="protein sequence ID" value="CAH2355209.1"/>
    <property type="molecule type" value="Genomic_DNA"/>
</dbReference>
<dbReference type="GO" id="GO:0004197">
    <property type="term" value="F:cysteine-type endopeptidase activity"/>
    <property type="evidence" value="ECO:0007669"/>
    <property type="project" value="UniProtKB-EC"/>
</dbReference>
<evidence type="ECO:0000256" key="3">
    <source>
        <dbReference type="ARBA" id="ARBA00016900"/>
    </source>
</evidence>
<keyword evidence="6 9" id="KW-0788">Thiol protease</keyword>
<comment type="subcellular location">
    <subcellularLocation>
        <location evidence="9">Mitochondrion</location>
    </subcellularLocation>
    <subcellularLocation>
        <location evidence="9">Cytoplasm</location>
    </subcellularLocation>
</comment>
<evidence type="ECO:0000256" key="6">
    <source>
        <dbReference type="ARBA" id="ARBA00022807"/>
    </source>
</evidence>
<gene>
    <name evidence="11" type="ORF">CLIB1423_23S00166</name>
</gene>
<dbReference type="PANTHER" id="PTHR10363:SF2">
    <property type="entry name" value="BLEOMYCIN HYDROLASE"/>
    <property type="match status" value="1"/>
</dbReference>
<feature type="active site" evidence="10">
    <location>
        <position position="419"/>
    </location>
</feature>
<keyword evidence="9" id="KW-0496">Mitochondrion</keyword>
<dbReference type="PIRSF" id="PIRSF005700">
    <property type="entry name" value="PepC"/>
    <property type="match status" value="1"/>
</dbReference>
<dbReference type="OrthoDB" id="2666448at2759"/>
<comment type="catalytic activity">
    <reaction evidence="1 9">
        <text>Inactivates bleomycin B2 (a cytotoxic glycometallopeptide) by hydrolysis of a carboxyamide bond of beta-aminoalanine, but also shows general aminopeptidase activity. The specificity varies somewhat with source, but amino acid arylamides of Met, Leu and Ala are preferred.</text>
        <dbReference type="EC" id="3.4.22.40"/>
    </reaction>
</comment>
<dbReference type="PANTHER" id="PTHR10363">
    <property type="entry name" value="BLEOMYCIN HYDROLASE"/>
    <property type="match status" value="1"/>
</dbReference>
<dbReference type="PROSITE" id="PS00639">
    <property type="entry name" value="THIOL_PROTEASE_HIS"/>
    <property type="match status" value="1"/>
</dbReference>
<feature type="active site" evidence="10">
    <location>
        <position position="123"/>
    </location>
</feature>
<evidence type="ECO:0000313" key="12">
    <source>
        <dbReference type="Proteomes" id="UP000837801"/>
    </source>
</evidence>
<evidence type="ECO:0000256" key="9">
    <source>
        <dbReference type="PIRNR" id="PIRNR005700"/>
    </source>
</evidence>
<keyword evidence="4 9" id="KW-0645">Protease</keyword>
<dbReference type="Pfam" id="PF03051">
    <property type="entry name" value="Peptidase_C1_2"/>
    <property type="match status" value="1"/>
</dbReference>
<comment type="similarity">
    <text evidence="9">Belongs to the peptidase C1 family.</text>
</comment>
<dbReference type="InterPro" id="IPR038765">
    <property type="entry name" value="Papain-like_cys_pep_sf"/>
</dbReference>
<comment type="subunit">
    <text evidence="8">Homohexamer. Binds to nucleic acids. Binds single-stranded DNA and RNA with higher affinity than double-stranded DNA.</text>
</comment>
<dbReference type="GO" id="GO:0005739">
    <property type="term" value="C:mitochondrion"/>
    <property type="evidence" value="ECO:0007669"/>
    <property type="project" value="UniProtKB-SubCell"/>
</dbReference>
<evidence type="ECO:0000256" key="8">
    <source>
        <dbReference type="ARBA" id="ARBA00026080"/>
    </source>
</evidence>
<feature type="active site" evidence="10">
    <location>
        <position position="442"/>
    </location>
</feature>
<dbReference type="SUPFAM" id="SSF54001">
    <property type="entry name" value="Cysteine proteinases"/>
    <property type="match status" value="1"/>
</dbReference>
<name>A0A9P0QUH8_9ASCO</name>
<comment type="caution">
    <text evidence="11">The sequence shown here is derived from an EMBL/GenBank/DDBJ whole genome shotgun (WGS) entry which is preliminary data.</text>
</comment>
<dbReference type="Gene3D" id="3.90.70.10">
    <property type="entry name" value="Cysteine proteinases"/>
    <property type="match status" value="1"/>
</dbReference>
<keyword evidence="9" id="KW-0963">Cytoplasm</keyword>
<dbReference type="GO" id="GO:0070005">
    <property type="term" value="F:cysteine-type aminopeptidase activity"/>
    <property type="evidence" value="ECO:0007669"/>
    <property type="project" value="InterPro"/>
</dbReference>
<dbReference type="AlphaFoldDB" id="A0A9P0QUH8"/>
<evidence type="ECO:0000256" key="7">
    <source>
        <dbReference type="ARBA" id="ARBA00025347"/>
    </source>
</evidence>
<dbReference type="InterPro" id="IPR025660">
    <property type="entry name" value="Pept_his_AS"/>
</dbReference>
<dbReference type="GO" id="GO:0009636">
    <property type="term" value="P:response to toxic substance"/>
    <property type="evidence" value="ECO:0007669"/>
    <property type="project" value="TreeGrafter"/>
</dbReference>
<accession>A0A9P0QUH8</accession>
<evidence type="ECO:0000256" key="5">
    <source>
        <dbReference type="ARBA" id="ARBA00022801"/>
    </source>
</evidence>
<dbReference type="CDD" id="cd00585">
    <property type="entry name" value="Peptidase_C1B"/>
    <property type="match status" value="1"/>
</dbReference>
<evidence type="ECO:0000256" key="10">
    <source>
        <dbReference type="PIRSR" id="PIRSR005700-1"/>
    </source>
</evidence>
<dbReference type="GO" id="GO:0043418">
    <property type="term" value="P:homocysteine catabolic process"/>
    <property type="evidence" value="ECO:0007669"/>
    <property type="project" value="TreeGrafter"/>
</dbReference>
<keyword evidence="5 9" id="KW-0378">Hydrolase</keyword>
<dbReference type="GO" id="GO:0006508">
    <property type="term" value="P:proteolysis"/>
    <property type="evidence" value="ECO:0007669"/>
    <property type="project" value="UniProtKB-KW"/>
</dbReference>
<evidence type="ECO:0000256" key="1">
    <source>
        <dbReference type="ARBA" id="ARBA00000423"/>
    </source>
</evidence>
<keyword evidence="12" id="KW-1185">Reference proteome</keyword>
<comment type="function">
    <text evidence="7">The normal physiological role of the enzyme is unknown, but it is not essential for the viability of yeast cells. Has aminopeptidase activity, shortening substrate peptides sequentially by 1 amino acid. Has bleomycin hydrolase activity, which can protect the cell from the toxic effects of bleomycin. Has homocysteine-thiolactonase activity, protecting the cell against homocysteine toxicity. Acts as a repressor in the GAL4 regulatory system, but this does not require either the peptidase or nucleic acid-binding activities.</text>
</comment>
<comment type="function">
    <text evidence="9">Has aminopeptidase activity, shortening substrate peptides sequentially by 1 amino acid. Has bleomycin hydrolase activity, which can protect the cell from the toxic effects of bleomycin. Has homocysteine-thiolactonase activity, protecting the cell against homocysteine toxicity.</text>
</comment>
<organism evidence="11 12">
    <name type="scientific">[Candida] railenensis</name>
    <dbReference type="NCBI Taxonomy" id="45579"/>
    <lineage>
        <taxon>Eukaryota</taxon>
        <taxon>Fungi</taxon>
        <taxon>Dikarya</taxon>
        <taxon>Ascomycota</taxon>
        <taxon>Saccharomycotina</taxon>
        <taxon>Pichiomycetes</taxon>
        <taxon>Debaryomycetaceae</taxon>
        <taxon>Kurtzmaniella</taxon>
    </lineage>
</organism>
<evidence type="ECO:0000256" key="4">
    <source>
        <dbReference type="ARBA" id="ARBA00022670"/>
    </source>
</evidence>
<sequence>MGNTPSAQKPTAIPSPVARQEVFNEKLNYYSINSKLRGLQLDDTYHGSSNPISIDSLDSWESKLLSDPKNKLAQAAITSNSIDKIVSKTNVKLTNSDKFLFNVEVDVVGSPSFFNNQKSSGRCWIFATCNVLRSHVIKNYNLSPEKFQLSQSYLFFYDKLEKANFFLDNILDTVDEDLDSRLVNHLLKDPISDGGQWDMIVNLVSKYGLVPQEVFPDSFNAQASSGLNGFLVAKLREYGFILRKLVKDGESAEQVGLVKQSMMKQVYNIIAIALGSPPKPTDSFKWEFIDKDGSYKSFQTTPLDFYTSHVRFDAAQQFSLLNDPRNEYGKLYTVDRLKNISDGKPIEYVNLEISALKKVAIKMLQKNEPIFFGSDVGKFLSRETGILDVDAFDYDLGFGTSLKLSKEERVRVGNSAMNHAMVITGVHLDETTKAPIRWKIENSWGDDTGDKGYYLMSDKWFDEYVFQIVTNKSFVDKKVYSIWKNKDYTTLPYYDPMGSLA</sequence>
<proteinExistence type="inferred from homology"/>
<dbReference type="InterPro" id="IPR000169">
    <property type="entry name" value="Pept_cys_AS"/>
</dbReference>
<dbReference type="Proteomes" id="UP000837801">
    <property type="component" value="Unassembled WGS sequence"/>
</dbReference>